<dbReference type="EMBL" id="APCN01004638">
    <property type="status" value="NOT_ANNOTATED_CDS"/>
    <property type="molecule type" value="Genomic_DNA"/>
</dbReference>
<evidence type="ECO:0000313" key="1">
    <source>
        <dbReference type="EnsemblMetazoa" id="AARA003546-PA"/>
    </source>
</evidence>
<name>A0A182HQK3_ANOAR</name>
<keyword evidence="2" id="KW-1185">Reference proteome</keyword>
<dbReference type="Proteomes" id="UP000075840">
    <property type="component" value="Unassembled WGS sequence"/>
</dbReference>
<organism evidence="1 2">
    <name type="scientific">Anopheles arabiensis</name>
    <name type="common">Mosquito</name>
    <dbReference type="NCBI Taxonomy" id="7173"/>
    <lineage>
        <taxon>Eukaryota</taxon>
        <taxon>Metazoa</taxon>
        <taxon>Ecdysozoa</taxon>
        <taxon>Arthropoda</taxon>
        <taxon>Hexapoda</taxon>
        <taxon>Insecta</taxon>
        <taxon>Pterygota</taxon>
        <taxon>Neoptera</taxon>
        <taxon>Endopterygota</taxon>
        <taxon>Diptera</taxon>
        <taxon>Nematocera</taxon>
        <taxon>Culicoidea</taxon>
        <taxon>Culicidae</taxon>
        <taxon>Anophelinae</taxon>
        <taxon>Anopheles</taxon>
    </lineage>
</organism>
<accession>A0A182HQK3</accession>
<sequence length="299" mass="32839">MPSYSESISMLAWVDADSVRFARSQAVRNRRSARLLLVMSFLCLRLNSSTKCDTMRLSKSSPPRWVSPAVDFTSKIPSSIVRIDTSKVPPPRSKISTFRSPAPFLSSPYAMAAAVGSLMMRSTFNPAIAPASFVACRWLSLKYAGTVMTAFFTECPRYASAVSFILVSTIEDTSSGKNDFFSPLYSTCSFGLPPSLITSNGQCFMSACTVASSNLRPIKRLASILFKILTKNGVVGIHRNLVLGSISNQPFRISERHVRRGGPVALIVRDNVHLAMLEHTDARVGSAKIYTDSWCLCHF</sequence>
<evidence type="ECO:0000313" key="2">
    <source>
        <dbReference type="Proteomes" id="UP000075840"/>
    </source>
</evidence>
<dbReference type="InterPro" id="IPR019651">
    <property type="entry name" value="Glutamate_DH_NAD-spec"/>
</dbReference>
<dbReference type="AlphaFoldDB" id="A0A182HQK3"/>
<proteinExistence type="predicted"/>
<dbReference type="Pfam" id="PF10712">
    <property type="entry name" value="NAD-GH"/>
    <property type="match status" value="1"/>
</dbReference>
<reference evidence="1" key="1">
    <citation type="submission" date="2022-08" db="UniProtKB">
        <authorList>
            <consortium name="EnsemblMetazoa"/>
        </authorList>
    </citation>
    <scope>IDENTIFICATION</scope>
    <source>
        <strain evidence="1">Dongola</strain>
    </source>
</reference>
<dbReference type="VEuPathDB" id="VectorBase:AARA003546"/>
<dbReference type="EnsemblMetazoa" id="AARA003546-RA">
    <property type="protein sequence ID" value="AARA003546-PA"/>
    <property type="gene ID" value="AARA003546"/>
</dbReference>
<protein>
    <submittedName>
        <fullName evidence="1">Uncharacterized protein</fullName>
    </submittedName>
</protein>